<dbReference type="Proteomes" id="UP000268093">
    <property type="component" value="Unassembled WGS sequence"/>
</dbReference>
<feature type="domain" description="Flavodoxin-like" evidence="2">
    <location>
        <begin position="140"/>
        <end position="223"/>
    </location>
</feature>
<dbReference type="InterPro" id="IPR008254">
    <property type="entry name" value="Flavodoxin/NO_synth"/>
</dbReference>
<evidence type="ECO:0000313" key="3">
    <source>
        <dbReference type="EMBL" id="RUP47956.1"/>
    </source>
</evidence>
<dbReference type="AlphaFoldDB" id="A0A433DAU8"/>
<evidence type="ECO:0000259" key="2">
    <source>
        <dbReference type="PROSITE" id="PS50902"/>
    </source>
</evidence>
<name>A0A433DAU8_9FUNG</name>
<accession>A0A433DAU8</accession>
<dbReference type="EMBL" id="RBNI01003888">
    <property type="protein sequence ID" value="RUP47956.1"/>
    <property type="molecule type" value="Genomic_DNA"/>
</dbReference>
<dbReference type="InterPro" id="IPR029039">
    <property type="entry name" value="Flavoprotein-like_sf"/>
</dbReference>
<keyword evidence="4" id="KW-1185">Reference proteome</keyword>
<protein>
    <recommendedName>
        <fullName evidence="2">Flavodoxin-like domain-containing protein</fullName>
    </recommendedName>
</protein>
<dbReference type="Pfam" id="PF00258">
    <property type="entry name" value="Flavodoxin_1"/>
    <property type="match status" value="1"/>
</dbReference>
<comment type="caution">
    <text evidence="3">The sequence shown here is derived from an EMBL/GenBank/DDBJ whole genome shotgun (WGS) entry which is preliminary data.</text>
</comment>
<evidence type="ECO:0000256" key="1">
    <source>
        <dbReference type="SAM" id="MobiDB-lite"/>
    </source>
</evidence>
<dbReference type="Gene3D" id="3.40.50.360">
    <property type="match status" value="1"/>
</dbReference>
<sequence>MSMFAFLTHDGQISYLSYSYGRWCGGVIETRGMFRAVRGWYPQLMVLRWEPQTVEHGCQREGKEGKEGKEETPLIGIGAYQSCDCQFDCSFLSDLILSHRPFQNIAMDKQPDENGANGNGNGNGNGSHATILSPPVDRALVILYGSQTGCAQDVAERIGREARRRHFRARVVAMDEYDKVPNTKARIVCGAELFCILCFLLKKRRTLTSVSTTFRTFIGPADP</sequence>
<feature type="region of interest" description="Disordered" evidence="1">
    <location>
        <begin position="107"/>
        <end position="129"/>
    </location>
</feature>
<gene>
    <name evidence="3" type="ORF">BC936DRAFT_145133</name>
</gene>
<evidence type="ECO:0000313" key="4">
    <source>
        <dbReference type="Proteomes" id="UP000268093"/>
    </source>
</evidence>
<organism evidence="3 4">
    <name type="scientific">Jimgerdemannia flammicorona</name>
    <dbReference type="NCBI Taxonomy" id="994334"/>
    <lineage>
        <taxon>Eukaryota</taxon>
        <taxon>Fungi</taxon>
        <taxon>Fungi incertae sedis</taxon>
        <taxon>Mucoromycota</taxon>
        <taxon>Mucoromycotina</taxon>
        <taxon>Endogonomycetes</taxon>
        <taxon>Endogonales</taxon>
        <taxon>Endogonaceae</taxon>
        <taxon>Jimgerdemannia</taxon>
    </lineage>
</organism>
<reference evidence="3 4" key="1">
    <citation type="journal article" date="2018" name="New Phytol.">
        <title>Phylogenomics of Endogonaceae and evolution of mycorrhizas within Mucoromycota.</title>
        <authorList>
            <person name="Chang Y."/>
            <person name="Desiro A."/>
            <person name="Na H."/>
            <person name="Sandor L."/>
            <person name="Lipzen A."/>
            <person name="Clum A."/>
            <person name="Barry K."/>
            <person name="Grigoriev I.V."/>
            <person name="Martin F.M."/>
            <person name="Stajich J.E."/>
            <person name="Smith M.E."/>
            <person name="Bonito G."/>
            <person name="Spatafora J.W."/>
        </authorList>
    </citation>
    <scope>NUCLEOTIDE SEQUENCE [LARGE SCALE GENOMIC DNA]</scope>
    <source>
        <strain evidence="3 4">GMNB39</strain>
    </source>
</reference>
<proteinExistence type="predicted"/>
<dbReference type="GO" id="GO:0010181">
    <property type="term" value="F:FMN binding"/>
    <property type="evidence" value="ECO:0007669"/>
    <property type="project" value="InterPro"/>
</dbReference>
<dbReference type="SUPFAM" id="SSF52218">
    <property type="entry name" value="Flavoproteins"/>
    <property type="match status" value="1"/>
</dbReference>
<dbReference type="PROSITE" id="PS50902">
    <property type="entry name" value="FLAVODOXIN_LIKE"/>
    <property type="match status" value="1"/>
</dbReference>